<evidence type="ECO:0000256" key="3">
    <source>
        <dbReference type="ARBA" id="ARBA00022695"/>
    </source>
</evidence>
<dbReference type="GO" id="GO:0003964">
    <property type="term" value="F:RNA-directed DNA polymerase activity"/>
    <property type="evidence" value="ECO:0007669"/>
    <property type="project" value="UniProtKB-KW"/>
</dbReference>
<evidence type="ECO:0000256" key="7">
    <source>
        <dbReference type="ARBA" id="ARBA00022918"/>
    </source>
</evidence>
<dbReference type="InterPro" id="IPR000477">
    <property type="entry name" value="RT_dom"/>
</dbReference>
<name>A0AAQ3USU6_PASNO</name>
<dbReference type="FunFam" id="3.10.10.10:FF:000007">
    <property type="entry name" value="Retrovirus-related Pol polyprotein from transposon 17.6-like Protein"/>
    <property type="match status" value="1"/>
</dbReference>
<evidence type="ECO:0000313" key="9">
    <source>
        <dbReference type="EMBL" id="WVZ96994.1"/>
    </source>
</evidence>
<dbReference type="GO" id="GO:0008233">
    <property type="term" value="F:peptidase activity"/>
    <property type="evidence" value="ECO:0007669"/>
    <property type="project" value="UniProtKB-KW"/>
</dbReference>
<evidence type="ECO:0000313" key="10">
    <source>
        <dbReference type="Proteomes" id="UP001341281"/>
    </source>
</evidence>
<dbReference type="GO" id="GO:0004519">
    <property type="term" value="F:endonuclease activity"/>
    <property type="evidence" value="ECO:0007669"/>
    <property type="project" value="UniProtKB-KW"/>
</dbReference>
<dbReference type="PANTHER" id="PTHR24559">
    <property type="entry name" value="TRANSPOSON TY3-I GAG-POL POLYPROTEIN"/>
    <property type="match status" value="1"/>
</dbReference>
<dbReference type="SUPFAM" id="SSF56672">
    <property type="entry name" value="DNA/RNA polymerases"/>
    <property type="match status" value="1"/>
</dbReference>
<evidence type="ECO:0000259" key="8">
    <source>
        <dbReference type="Pfam" id="PF00078"/>
    </source>
</evidence>
<evidence type="ECO:0000256" key="5">
    <source>
        <dbReference type="ARBA" id="ARBA00022759"/>
    </source>
</evidence>
<reference evidence="9 10" key="1">
    <citation type="submission" date="2024-02" db="EMBL/GenBank/DDBJ databases">
        <title>High-quality chromosome-scale genome assembly of Pensacola bahiagrass (Paspalum notatum Flugge var. saurae).</title>
        <authorList>
            <person name="Vega J.M."/>
            <person name="Podio M."/>
            <person name="Orjuela J."/>
            <person name="Siena L.A."/>
            <person name="Pessino S.C."/>
            <person name="Combes M.C."/>
            <person name="Mariac C."/>
            <person name="Albertini E."/>
            <person name="Pupilli F."/>
            <person name="Ortiz J.P.A."/>
            <person name="Leblanc O."/>
        </authorList>
    </citation>
    <scope>NUCLEOTIDE SEQUENCE [LARGE SCALE GENOMIC DNA]</scope>
    <source>
        <strain evidence="9">R1</strain>
        <tissue evidence="9">Leaf</tissue>
    </source>
</reference>
<dbReference type="Gene3D" id="3.30.70.270">
    <property type="match status" value="1"/>
</dbReference>
<dbReference type="PANTHER" id="PTHR24559:SF444">
    <property type="entry name" value="REVERSE TRANSCRIPTASE DOMAIN-CONTAINING PROTEIN"/>
    <property type="match status" value="1"/>
</dbReference>
<evidence type="ECO:0000256" key="6">
    <source>
        <dbReference type="ARBA" id="ARBA00022801"/>
    </source>
</evidence>
<gene>
    <name evidence="9" type="ORF">U9M48_042565</name>
</gene>
<dbReference type="InterPro" id="IPR043128">
    <property type="entry name" value="Rev_trsase/Diguanyl_cyclase"/>
</dbReference>
<keyword evidence="1" id="KW-0645">Protease</keyword>
<dbReference type="Gene3D" id="3.10.10.10">
    <property type="entry name" value="HIV Type 1 Reverse Transcriptase, subunit A, domain 1"/>
    <property type="match status" value="1"/>
</dbReference>
<dbReference type="InterPro" id="IPR053134">
    <property type="entry name" value="RNA-dir_DNA_polymerase"/>
</dbReference>
<keyword evidence="5" id="KW-0255">Endonuclease</keyword>
<sequence>MDTLEKWGVKIDCAQRTVHLAASDGQEVGISASSPLGYLHQIEARPTDDIRIVCDYTDVFPDELPGMPPDRYIEFLIELLPGTTSIAMRQYRMAPVEQDEVKKNIDELLAKGFIRRSFSPWSFPVLLVEKKDTDVKRMCVDYRTLNKVTIKNKYPLPRIDDLFDQLQGACVFSKIDLRSGYHQLKIRPSDIPKTAFTTKYGLYEYTVMSFGLTNAPAYFMQLMNSVFMDYLDKFVVVFIDDIFIYFKTEVEHEEHLRKHKLYAKFSRCEFWIDEVRFFGHVVSKGGIAVDPSKVSTVTWKVPEIPKEVRGFLGLAG</sequence>
<keyword evidence="3" id="KW-0548">Nucleotidyltransferase</keyword>
<dbReference type="EMBL" id="CP144754">
    <property type="protein sequence ID" value="WVZ96994.1"/>
    <property type="molecule type" value="Genomic_DNA"/>
</dbReference>
<dbReference type="Proteomes" id="UP001341281">
    <property type="component" value="Chromosome 10"/>
</dbReference>
<feature type="domain" description="Reverse transcriptase" evidence="8">
    <location>
        <begin position="129"/>
        <end position="266"/>
    </location>
</feature>
<keyword evidence="6" id="KW-0378">Hydrolase</keyword>
<proteinExistence type="predicted"/>
<evidence type="ECO:0000256" key="2">
    <source>
        <dbReference type="ARBA" id="ARBA00022679"/>
    </source>
</evidence>
<dbReference type="CDD" id="cd01647">
    <property type="entry name" value="RT_LTR"/>
    <property type="match status" value="1"/>
</dbReference>
<dbReference type="InterPro" id="IPR043502">
    <property type="entry name" value="DNA/RNA_pol_sf"/>
</dbReference>
<evidence type="ECO:0000256" key="1">
    <source>
        <dbReference type="ARBA" id="ARBA00022670"/>
    </source>
</evidence>
<dbReference type="AlphaFoldDB" id="A0AAQ3USU6"/>
<organism evidence="9 10">
    <name type="scientific">Paspalum notatum var. saurae</name>
    <dbReference type="NCBI Taxonomy" id="547442"/>
    <lineage>
        <taxon>Eukaryota</taxon>
        <taxon>Viridiplantae</taxon>
        <taxon>Streptophyta</taxon>
        <taxon>Embryophyta</taxon>
        <taxon>Tracheophyta</taxon>
        <taxon>Spermatophyta</taxon>
        <taxon>Magnoliopsida</taxon>
        <taxon>Liliopsida</taxon>
        <taxon>Poales</taxon>
        <taxon>Poaceae</taxon>
        <taxon>PACMAD clade</taxon>
        <taxon>Panicoideae</taxon>
        <taxon>Andropogonodae</taxon>
        <taxon>Paspaleae</taxon>
        <taxon>Paspalinae</taxon>
        <taxon>Paspalum</taxon>
    </lineage>
</organism>
<keyword evidence="4" id="KW-0540">Nuclease</keyword>
<dbReference type="GO" id="GO:0006508">
    <property type="term" value="P:proteolysis"/>
    <property type="evidence" value="ECO:0007669"/>
    <property type="project" value="UniProtKB-KW"/>
</dbReference>
<keyword evidence="2" id="KW-0808">Transferase</keyword>
<accession>A0AAQ3USU6</accession>
<evidence type="ECO:0000256" key="4">
    <source>
        <dbReference type="ARBA" id="ARBA00022722"/>
    </source>
</evidence>
<keyword evidence="7" id="KW-0695">RNA-directed DNA polymerase</keyword>
<protein>
    <recommendedName>
        <fullName evidence="8">Reverse transcriptase domain-containing protein</fullName>
    </recommendedName>
</protein>
<keyword evidence="10" id="KW-1185">Reference proteome</keyword>
<dbReference type="Pfam" id="PF00078">
    <property type="entry name" value="RVT_1"/>
    <property type="match status" value="1"/>
</dbReference>